<dbReference type="Proteomes" id="UP000580043">
    <property type="component" value="Unassembled WGS sequence"/>
</dbReference>
<protein>
    <recommendedName>
        <fullName evidence="5">Glutathione peroxidase</fullName>
    </recommendedName>
</protein>
<dbReference type="GO" id="GO:0004601">
    <property type="term" value="F:peroxidase activity"/>
    <property type="evidence" value="ECO:0007669"/>
    <property type="project" value="UniProtKB-KW"/>
</dbReference>
<dbReference type="AlphaFoldDB" id="A0A848GD62"/>
<dbReference type="PIRSF" id="PIRSF000303">
    <property type="entry name" value="Glutathion_perox"/>
    <property type="match status" value="1"/>
</dbReference>
<feature type="active site" evidence="4">
    <location>
        <position position="36"/>
    </location>
</feature>
<dbReference type="PROSITE" id="PS00460">
    <property type="entry name" value="GLUTATHIONE_PEROXID_1"/>
    <property type="match status" value="1"/>
</dbReference>
<proteinExistence type="inferred from homology"/>
<dbReference type="InterPro" id="IPR029759">
    <property type="entry name" value="GPX_AS"/>
</dbReference>
<comment type="similarity">
    <text evidence="1 5">Belongs to the glutathione peroxidase family.</text>
</comment>
<gene>
    <name evidence="6" type="ORF">HHL15_23710</name>
</gene>
<dbReference type="PANTHER" id="PTHR11592">
    <property type="entry name" value="GLUTATHIONE PEROXIDASE"/>
    <property type="match status" value="1"/>
</dbReference>
<dbReference type="InterPro" id="IPR036249">
    <property type="entry name" value="Thioredoxin-like_sf"/>
</dbReference>
<comment type="caution">
    <text evidence="6">The sequence shown here is derived from an EMBL/GenBank/DDBJ whole genome shotgun (WGS) entry which is preliminary data.</text>
</comment>
<evidence type="ECO:0000313" key="6">
    <source>
        <dbReference type="EMBL" id="NML28765.1"/>
    </source>
</evidence>
<name>A0A848GD62_9RHOO</name>
<organism evidence="6 7">
    <name type="scientific">Zoogloea dura</name>
    <dbReference type="NCBI Taxonomy" id="2728840"/>
    <lineage>
        <taxon>Bacteria</taxon>
        <taxon>Pseudomonadati</taxon>
        <taxon>Pseudomonadota</taxon>
        <taxon>Betaproteobacteria</taxon>
        <taxon>Rhodocyclales</taxon>
        <taxon>Zoogloeaceae</taxon>
        <taxon>Zoogloea</taxon>
    </lineage>
</organism>
<dbReference type="Gene3D" id="3.40.30.10">
    <property type="entry name" value="Glutaredoxin"/>
    <property type="match status" value="1"/>
</dbReference>
<reference evidence="6 7" key="1">
    <citation type="submission" date="2020-04" db="EMBL/GenBank/DDBJ databases">
        <title>Zoogloea sp. G-4-1-14 isolated from soil.</title>
        <authorList>
            <person name="Dahal R.H."/>
        </authorList>
    </citation>
    <scope>NUCLEOTIDE SEQUENCE [LARGE SCALE GENOMIC DNA]</scope>
    <source>
        <strain evidence="6 7">G-4-1-14</strain>
    </source>
</reference>
<evidence type="ECO:0000256" key="1">
    <source>
        <dbReference type="ARBA" id="ARBA00006926"/>
    </source>
</evidence>
<evidence type="ECO:0000256" key="5">
    <source>
        <dbReference type="RuleBase" id="RU000499"/>
    </source>
</evidence>
<dbReference type="Pfam" id="PF00255">
    <property type="entry name" value="GSHPx"/>
    <property type="match status" value="1"/>
</dbReference>
<evidence type="ECO:0000256" key="3">
    <source>
        <dbReference type="ARBA" id="ARBA00023002"/>
    </source>
</evidence>
<dbReference type="EMBL" id="JABBGA010000034">
    <property type="protein sequence ID" value="NML28765.1"/>
    <property type="molecule type" value="Genomic_DNA"/>
</dbReference>
<evidence type="ECO:0000256" key="4">
    <source>
        <dbReference type="PIRSR" id="PIRSR000303-1"/>
    </source>
</evidence>
<keyword evidence="2 5" id="KW-0575">Peroxidase</keyword>
<keyword evidence="3 5" id="KW-0560">Oxidoreductase</keyword>
<accession>A0A848GD62</accession>
<dbReference type="InterPro" id="IPR000889">
    <property type="entry name" value="Glutathione_peroxidase"/>
</dbReference>
<dbReference type="SUPFAM" id="SSF52833">
    <property type="entry name" value="Thioredoxin-like"/>
    <property type="match status" value="1"/>
</dbReference>
<keyword evidence="7" id="KW-1185">Reference proteome</keyword>
<dbReference type="CDD" id="cd00340">
    <property type="entry name" value="GSH_Peroxidase"/>
    <property type="match status" value="1"/>
</dbReference>
<dbReference type="RefSeq" id="WP_169148284.1">
    <property type="nucleotide sequence ID" value="NZ_JABBGA010000034.1"/>
</dbReference>
<evidence type="ECO:0000256" key="2">
    <source>
        <dbReference type="ARBA" id="ARBA00022559"/>
    </source>
</evidence>
<evidence type="ECO:0000313" key="7">
    <source>
        <dbReference type="Proteomes" id="UP000580043"/>
    </source>
</evidence>
<dbReference type="FunFam" id="3.40.30.10:FF:000010">
    <property type="entry name" value="Glutathione peroxidase"/>
    <property type="match status" value="1"/>
</dbReference>
<dbReference type="PROSITE" id="PS51355">
    <property type="entry name" value="GLUTATHIONE_PEROXID_3"/>
    <property type="match status" value="1"/>
</dbReference>
<dbReference type="PRINTS" id="PR01011">
    <property type="entry name" value="GLUTPROXDASE"/>
</dbReference>
<sequence>MSSIYEIPVHRIDGSPSTLGNYQGKVLLIVNVASACGLTPQYAGLEALYQKYREQGLVVLGFPCNDFGSQEAGSEAEIQTFCESRFQVSFPLFAKLGINSQRHPLYNALITARPVATLSGDAHLRQVLTEHGLLPARDSDVMWNFEKFLIGRDGTVAGRFAPDVAPDHPALVAAIEAALG</sequence>
<dbReference type="GO" id="GO:0034599">
    <property type="term" value="P:cellular response to oxidative stress"/>
    <property type="evidence" value="ECO:0007669"/>
    <property type="project" value="TreeGrafter"/>
</dbReference>
<dbReference type="PANTHER" id="PTHR11592:SF40">
    <property type="entry name" value="THIOREDOXIN_GLUTATHIONE PEROXIDASE BTUE"/>
    <property type="match status" value="1"/>
</dbReference>